<dbReference type="Gramene" id="OPUNC07G02100.1">
    <property type="protein sequence ID" value="OPUNC07G02100.1"/>
    <property type="gene ID" value="OPUNC07G02100"/>
</dbReference>
<evidence type="ECO:0000313" key="3">
    <source>
        <dbReference type="EnsemblPlants" id="OPUNC07G02100.1"/>
    </source>
</evidence>
<organism evidence="3">
    <name type="scientific">Oryza punctata</name>
    <name type="common">Red rice</name>
    <dbReference type="NCBI Taxonomy" id="4537"/>
    <lineage>
        <taxon>Eukaryota</taxon>
        <taxon>Viridiplantae</taxon>
        <taxon>Streptophyta</taxon>
        <taxon>Embryophyta</taxon>
        <taxon>Tracheophyta</taxon>
        <taxon>Spermatophyta</taxon>
        <taxon>Magnoliopsida</taxon>
        <taxon>Liliopsida</taxon>
        <taxon>Poales</taxon>
        <taxon>Poaceae</taxon>
        <taxon>BOP clade</taxon>
        <taxon>Oryzoideae</taxon>
        <taxon>Oryzeae</taxon>
        <taxon>Oryzinae</taxon>
        <taxon>Oryza</taxon>
    </lineage>
</organism>
<dbReference type="HOGENOM" id="CLU_171382_0_0_1"/>
<dbReference type="Proteomes" id="UP000026962">
    <property type="component" value="Chromosome 7"/>
</dbReference>
<dbReference type="EnsemblPlants" id="OPUNC07G02100.1">
    <property type="protein sequence ID" value="OPUNC07G02100.1"/>
    <property type="gene ID" value="OPUNC07G02100"/>
</dbReference>
<evidence type="ECO:0000256" key="1">
    <source>
        <dbReference type="SAM" id="MobiDB-lite"/>
    </source>
</evidence>
<keyword evidence="2" id="KW-1133">Transmembrane helix</keyword>
<keyword evidence="2" id="KW-0472">Membrane</keyword>
<sequence>MALRSLSLSLARRTLPAPVAATTTTLCRRPPRSLHHQDNKLGGTTLPKTEAPTGRRWGNYFEYDPPQNFDELVKRYEERRSFDRMMITVAVPAYCIALFIVSSMRNSVKEKLRKQ</sequence>
<evidence type="ECO:0000313" key="4">
    <source>
        <dbReference type="Proteomes" id="UP000026962"/>
    </source>
</evidence>
<proteinExistence type="predicted"/>
<dbReference type="OMA" id="AVPAYCI"/>
<accession>A0A0E0LGT2</accession>
<keyword evidence="2" id="KW-0812">Transmembrane</keyword>
<dbReference type="AlphaFoldDB" id="A0A0E0LGT2"/>
<reference evidence="3" key="2">
    <citation type="submission" date="2018-05" db="EMBL/GenBank/DDBJ databases">
        <title>OpunRS2 (Oryza punctata Reference Sequence Version 2).</title>
        <authorList>
            <person name="Zhang J."/>
            <person name="Kudrna D."/>
            <person name="Lee S."/>
            <person name="Talag J."/>
            <person name="Welchert J."/>
            <person name="Wing R.A."/>
        </authorList>
    </citation>
    <scope>NUCLEOTIDE SEQUENCE [LARGE SCALE GENOMIC DNA]</scope>
</reference>
<evidence type="ECO:0000256" key="2">
    <source>
        <dbReference type="SAM" id="Phobius"/>
    </source>
</evidence>
<reference evidence="3" key="1">
    <citation type="submission" date="2015-04" db="UniProtKB">
        <authorList>
            <consortium name="EnsemblPlants"/>
        </authorList>
    </citation>
    <scope>IDENTIFICATION</scope>
</reference>
<feature type="transmembrane region" description="Helical" evidence="2">
    <location>
        <begin position="85"/>
        <end position="104"/>
    </location>
</feature>
<feature type="region of interest" description="Disordered" evidence="1">
    <location>
        <begin position="29"/>
        <end position="53"/>
    </location>
</feature>
<name>A0A0E0LGT2_ORYPU</name>
<keyword evidence="4" id="KW-1185">Reference proteome</keyword>
<protein>
    <submittedName>
        <fullName evidence="3">Uncharacterized protein</fullName>
    </submittedName>
</protein>